<dbReference type="OrthoDB" id="1728974at2759"/>
<sequence length="182" mass="20702">MLHGKCEMAEARFTINCHMPFWVENKIQPDEIDSVIVVELPNQQNDPILYDIVTKICTEFMENITNSTMAKTCARTSPKTERRSLDEDRIKTAVSEVTLNVLSIRKVAENMVIDLQICNIKLKSLENLLRKTNRHLLICKGVTSKAKKTTKPLIINLKALKLKKIITPKVKSTTAKKVAKKK</sequence>
<evidence type="ECO:0000313" key="1">
    <source>
        <dbReference type="EMBL" id="GBP83067.1"/>
    </source>
</evidence>
<protein>
    <submittedName>
        <fullName evidence="1">Uncharacterized protein</fullName>
    </submittedName>
</protein>
<reference evidence="1 2" key="1">
    <citation type="journal article" date="2019" name="Commun. Biol.">
        <title>The bagworm genome reveals a unique fibroin gene that provides high tensile strength.</title>
        <authorList>
            <person name="Kono N."/>
            <person name="Nakamura H."/>
            <person name="Ohtoshi R."/>
            <person name="Tomita M."/>
            <person name="Numata K."/>
            <person name="Arakawa K."/>
        </authorList>
    </citation>
    <scope>NUCLEOTIDE SEQUENCE [LARGE SCALE GENOMIC DNA]</scope>
</reference>
<dbReference type="EMBL" id="BGZK01001603">
    <property type="protein sequence ID" value="GBP83067.1"/>
    <property type="molecule type" value="Genomic_DNA"/>
</dbReference>
<organism evidence="1 2">
    <name type="scientific">Eumeta variegata</name>
    <name type="common">Bagworm moth</name>
    <name type="synonym">Eumeta japonica</name>
    <dbReference type="NCBI Taxonomy" id="151549"/>
    <lineage>
        <taxon>Eukaryota</taxon>
        <taxon>Metazoa</taxon>
        <taxon>Ecdysozoa</taxon>
        <taxon>Arthropoda</taxon>
        <taxon>Hexapoda</taxon>
        <taxon>Insecta</taxon>
        <taxon>Pterygota</taxon>
        <taxon>Neoptera</taxon>
        <taxon>Endopterygota</taxon>
        <taxon>Lepidoptera</taxon>
        <taxon>Glossata</taxon>
        <taxon>Ditrysia</taxon>
        <taxon>Tineoidea</taxon>
        <taxon>Psychidae</taxon>
        <taxon>Oiketicinae</taxon>
        <taxon>Eumeta</taxon>
    </lineage>
</organism>
<dbReference type="AlphaFoldDB" id="A0A4C1Z8T6"/>
<gene>
    <name evidence="1" type="ORF">EVAR_70120_1</name>
</gene>
<keyword evidence="2" id="KW-1185">Reference proteome</keyword>
<evidence type="ECO:0000313" key="2">
    <source>
        <dbReference type="Proteomes" id="UP000299102"/>
    </source>
</evidence>
<comment type="caution">
    <text evidence="1">The sequence shown here is derived from an EMBL/GenBank/DDBJ whole genome shotgun (WGS) entry which is preliminary data.</text>
</comment>
<proteinExistence type="predicted"/>
<name>A0A4C1Z8T6_EUMVA</name>
<dbReference type="Proteomes" id="UP000299102">
    <property type="component" value="Unassembled WGS sequence"/>
</dbReference>
<accession>A0A4C1Z8T6</accession>